<comment type="caution">
    <text evidence="6">The sequence shown here is derived from an EMBL/GenBank/DDBJ whole genome shotgun (WGS) entry which is preliminary data.</text>
</comment>
<dbReference type="GO" id="GO:0020037">
    <property type="term" value="F:heme binding"/>
    <property type="evidence" value="ECO:0007669"/>
    <property type="project" value="InterPro"/>
</dbReference>
<keyword evidence="2 5" id="KW-0349">Heme</keyword>
<evidence type="ECO:0000313" key="6">
    <source>
        <dbReference type="EMBL" id="MBB5351965.1"/>
    </source>
</evidence>
<dbReference type="InterPro" id="IPR001486">
    <property type="entry name" value="Hemoglobin_trunc"/>
</dbReference>
<dbReference type="Gene3D" id="1.10.490.10">
    <property type="entry name" value="Globins"/>
    <property type="match status" value="1"/>
</dbReference>
<evidence type="ECO:0000256" key="2">
    <source>
        <dbReference type="ARBA" id="ARBA00022617"/>
    </source>
</evidence>
<keyword evidence="7" id="KW-1185">Reference proteome</keyword>
<feature type="binding site" description="distal binding residue" evidence="5">
    <location>
        <position position="74"/>
    </location>
    <ligand>
        <name>heme</name>
        <dbReference type="ChEBI" id="CHEBI:30413"/>
    </ligand>
    <ligandPart>
        <name>Fe</name>
        <dbReference type="ChEBI" id="CHEBI:18248"/>
    </ligandPart>
</feature>
<dbReference type="EMBL" id="JACHFD010000009">
    <property type="protein sequence ID" value="MBB5351965.1"/>
    <property type="molecule type" value="Genomic_DNA"/>
</dbReference>
<accession>A0A840V1U9</accession>
<dbReference type="RefSeq" id="WP_184018609.1">
    <property type="nucleotide sequence ID" value="NZ_JACHFD010000009.1"/>
</dbReference>
<dbReference type="AlphaFoldDB" id="A0A840V1U9"/>
<gene>
    <name evidence="6" type="ORF">HNR46_002204</name>
</gene>
<proteinExistence type="predicted"/>
<evidence type="ECO:0000256" key="3">
    <source>
        <dbReference type="ARBA" id="ARBA00022723"/>
    </source>
</evidence>
<reference evidence="6 7" key="1">
    <citation type="submission" date="2020-08" db="EMBL/GenBank/DDBJ databases">
        <title>Genomic Encyclopedia of Type Strains, Phase IV (KMG-IV): sequencing the most valuable type-strain genomes for metagenomic binning, comparative biology and taxonomic classification.</title>
        <authorList>
            <person name="Goeker M."/>
        </authorList>
    </citation>
    <scope>NUCLEOTIDE SEQUENCE [LARGE SCALE GENOMIC DNA]</scope>
    <source>
        <strain evidence="6 7">YC6886</strain>
    </source>
</reference>
<dbReference type="GO" id="GO:0046872">
    <property type="term" value="F:metal ion binding"/>
    <property type="evidence" value="ECO:0007669"/>
    <property type="project" value="UniProtKB-KW"/>
</dbReference>
<dbReference type="Pfam" id="PF01152">
    <property type="entry name" value="Bac_globin"/>
    <property type="match status" value="1"/>
</dbReference>
<dbReference type="CDD" id="cd00454">
    <property type="entry name" value="TrHb1_N"/>
    <property type="match status" value="1"/>
</dbReference>
<dbReference type="InterPro" id="IPR009050">
    <property type="entry name" value="Globin-like_sf"/>
</dbReference>
<evidence type="ECO:0000313" key="7">
    <source>
        <dbReference type="Proteomes" id="UP000557717"/>
    </source>
</evidence>
<dbReference type="InterPro" id="IPR012292">
    <property type="entry name" value="Globin/Proto"/>
</dbReference>
<protein>
    <submittedName>
        <fullName evidence="6">Hemoglobin</fullName>
    </submittedName>
</protein>
<name>A0A840V1U9_9BACT</name>
<organism evidence="6 7">
    <name type="scientific">Haloferula luteola</name>
    <dbReference type="NCBI Taxonomy" id="595692"/>
    <lineage>
        <taxon>Bacteria</taxon>
        <taxon>Pseudomonadati</taxon>
        <taxon>Verrucomicrobiota</taxon>
        <taxon>Verrucomicrobiia</taxon>
        <taxon>Verrucomicrobiales</taxon>
        <taxon>Verrucomicrobiaceae</taxon>
        <taxon>Haloferula</taxon>
    </lineage>
</organism>
<keyword evidence="1" id="KW-0813">Transport</keyword>
<keyword evidence="4 5" id="KW-0408">Iron</keyword>
<evidence type="ECO:0000256" key="1">
    <source>
        <dbReference type="ARBA" id="ARBA00022448"/>
    </source>
</evidence>
<sequence length="131" mass="14857">MTEKPDHLFQAIGGEKGIELLVDRFYARVLADPKLAPFFAHAPMERLRMMQKEFFSEALGGPLFYSGHSLRQVHAGKGIRKEHLRKFVKHLLATLEDAEQDLGLTRRDVHAIYSRIAIEADRITDDVAESG</sequence>
<dbReference type="GO" id="GO:0019825">
    <property type="term" value="F:oxygen binding"/>
    <property type="evidence" value="ECO:0007669"/>
    <property type="project" value="InterPro"/>
</dbReference>
<evidence type="ECO:0000256" key="5">
    <source>
        <dbReference type="PIRSR" id="PIRSR601486-1"/>
    </source>
</evidence>
<dbReference type="SUPFAM" id="SSF46458">
    <property type="entry name" value="Globin-like"/>
    <property type="match status" value="1"/>
</dbReference>
<dbReference type="Proteomes" id="UP000557717">
    <property type="component" value="Unassembled WGS sequence"/>
</dbReference>
<keyword evidence="3 5" id="KW-0479">Metal-binding</keyword>
<evidence type="ECO:0000256" key="4">
    <source>
        <dbReference type="ARBA" id="ARBA00023004"/>
    </source>
</evidence>